<evidence type="ECO:0000256" key="4">
    <source>
        <dbReference type="ARBA" id="ARBA00023002"/>
    </source>
</evidence>
<evidence type="ECO:0000256" key="1">
    <source>
        <dbReference type="ARBA" id="ARBA00001974"/>
    </source>
</evidence>
<dbReference type="EC" id="1.8.3.2" evidence="7"/>
<evidence type="ECO:0000256" key="6">
    <source>
        <dbReference type="ARBA" id="ARBA00048864"/>
    </source>
</evidence>
<keyword evidence="4 7" id="KW-0560">Oxidoreductase</keyword>
<evidence type="ECO:0000259" key="8">
    <source>
        <dbReference type="PROSITE" id="PS51324"/>
    </source>
</evidence>
<reference evidence="9" key="1">
    <citation type="journal article" date="2019" name="MBio">
        <title>Virus Genomes from Deep Sea Sediments Expand the Ocean Megavirome and Support Independent Origins of Viral Gigantism.</title>
        <authorList>
            <person name="Backstrom D."/>
            <person name="Yutin N."/>
            <person name="Jorgensen S.L."/>
            <person name="Dharamshi J."/>
            <person name="Homa F."/>
            <person name="Zaremba-Niedwiedzka K."/>
            <person name="Spang A."/>
            <person name="Wolf Y.I."/>
            <person name="Koonin E.V."/>
            <person name="Ettema T.J."/>
        </authorList>
    </citation>
    <scope>NUCLEOTIDE SEQUENCE</scope>
</reference>
<comment type="catalytic activity">
    <reaction evidence="6 7">
        <text>2 R'C(R)SH + O2 = R'C(R)S-S(R)CR' + H2O2</text>
        <dbReference type="Rhea" id="RHEA:17357"/>
        <dbReference type="ChEBI" id="CHEBI:15379"/>
        <dbReference type="ChEBI" id="CHEBI:16240"/>
        <dbReference type="ChEBI" id="CHEBI:16520"/>
        <dbReference type="ChEBI" id="CHEBI:17412"/>
        <dbReference type="EC" id="1.8.3.2"/>
    </reaction>
</comment>
<dbReference type="InterPro" id="IPR036774">
    <property type="entry name" value="ERV/ALR_sulphydryl_oxid_sf"/>
</dbReference>
<proteinExistence type="predicted"/>
<dbReference type="InterPro" id="IPR017905">
    <property type="entry name" value="ERV/ALR_sulphydryl_oxidase"/>
</dbReference>
<evidence type="ECO:0000256" key="7">
    <source>
        <dbReference type="RuleBase" id="RU371123"/>
    </source>
</evidence>
<sequence length="137" mass="16106">MDPEIVGPGIWFVFHSIAIECDLTLDFNFFSKVITTIIYSLKCKKCKKHAIQYITRNDPYKQINRKFLPSKYINIFHNTVNIFLKKPIYSITESRKQYNQECKSCGDLKLEIKNTNVDKIISKPKEIISDEVSYINF</sequence>
<dbReference type="Gene3D" id="1.20.120.310">
    <property type="entry name" value="ERV/ALR sulfhydryl oxidase domain"/>
    <property type="match status" value="1"/>
</dbReference>
<dbReference type="PROSITE" id="PS51324">
    <property type="entry name" value="ERV_ALR"/>
    <property type="match status" value="1"/>
</dbReference>
<keyword evidence="3 7" id="KW-0274">FAD</keyword>
<accession>A0A481Z2W2</accession>
<name>A0A481Z2W2_9VIRU</name>
<gene>
    <name evidence="9" type="ORF">LCPAC001_01940</name>
</gene>
<dbReference type="SUPFAM" id="SSF69000">
    <property type="entry name" value="FAD-dependent thiol oxidase"/>
    <property type="match status" value="1"/>
</dbReference>
<keyword evidence="2 7" id="KW-0285">Flavoprotein</keyword>
<evidence type="ECO:0000256" key="5">
    <source>
        <dbReference type="ARBA" id="ARBA00023157"/>
    </source>
</evidence>
<evidence type="ECO:0000313" key="9">
    <source>
        <dbReference type="EMBL" id="QBK89681.1"/>
    </source>
</evidence>
<dbReference type="GO" id="GO:0016972">
    <property type="term" value="F:thiol oxidase activity"/>
    <property type="evidence" value="ECO:0007669"/>
    <property type="project" value="UniProtKB-EC"/>
</dbReference>
<protein>
    <recommendedName>
        <fullName evidence="7">Sulfhydryl oxidase</fullName>
        <ecNumber evidence="7">1.8.3.2</ecNumber>
    </recommendedName>
</protein>
<dbReference type="Pfam" id="PF04777">
    <property type="entry name" value="Evr1_Alr"/>
    <property type="match status" value="1"/>
</dbReference>
<dbReference type="EMBL" id="MK500434">
    <property type="protein sequence ID" value="QBK89681.1"/>
    <property type="molecule type" value="Genomic_DNA"/>
</dbReference>
<evidence type="ECO:0000256" key="3">
    <source>
        <dbReference type="ARBA" id="ARBA00022827"/>
    </source>
</evidence>
<evidence type="ECO:0000256" key="2">
    <source>
        <dbReference type="ARBA" id="ARBA00022630"/>
    </source>
</evidence>
<feature type="domain" description="ERV/ALR sulfhydryl oxidase" evidence="8">
    <location>
        <begin position="1"/>
        <end position="98"/>
    </location>
</feature>
<organism evidence="9">
    <name type="scientific">Pithovirus LCPAC001</name>
    <dbReference type="NCBI Taxonomy" id="2506585"/>
    <lineage>
        <taxon>Viruses</taxon>
        <taxon>Pithoviruses</taxon>
    </lineage>
</organism>
<comment type="cofactor">
    <cofactor evidence="1 7">
        <name>FAD</name>
        <dbReference type="ChEBI" id="CHEBI:57692"/>
    </cofactor>
</comment>
<keyword evidence="5" id="KW-1015">Disulfide bond</keyword>